<evidence type="ECO:0000256" key="6">
    <source>
        <dbReference type="ARBA" id="ARBA00022884"/>
    </source>
</evidence>
<dbReference type="InterPro" id="IPR011108">
    <property type="entry name" value="RMMBL"/>
</dbReference>
<keyword evidence="1" id="KW-0540">Nuclease</keyword>
<keyword evidence="4" id="KW-0862">Zinc</keyword>
<evidence type="ECO:0000259" key="7">
    <source>
        <dbReference type="SMART" id="SM00849"/>
    </source>
</evidence>
<evidence type="ECO:0000313" key="8">
    <source>
        <dbReference type="EMBL" id="OYX32993.1"/>
    </source>
</evidence>
<keyword evidence="5" id="KW-0269">Exonuclease</keyword>
<dbReference type="EMBL" id="NCEB01000019">
    <property type="protein sequence ID" value="OYX32993.1"/>
    <property type="molecule type" value="Genomic_DNA"/>
</dbReference>
<dbReference type="Pfam" id="PF00753">
    <property type="entry name" value="Lactamase_B"/>
    <property type="match status" value="1"/>
</dbReference>
<dbReference type="InterPro" id="IPR041636">
    <property type="entry name" value="RNase_J_C"/>
</dbReference>
<name>A0A258FMA4_9CAUL</name>
<dbReference type="InterPro" id="IPR055132">
    <property type="entry name" value="RNase_J_b_CASP"/>
</dbReference>
<keyword evidence="2" id="KW-0479">Metal-binding</keyword>
<dbReference type="InterPro" id="IPR001279">
    <property type="entry name" value="Metallo-B-lactamas"/>
</dbReference>
<dbReference type="Gene3D" id="3.60.15.10">
    <property type="entry name" value="Ribonuclease Z/Hydroxyacylglutathione hydrolase-like"/>
    <property type="match status" value="1"/>
</dbReference>
<dbReference type="GO" id="GO:0003723">
    <property type="term" value="F:RNA binding"/>
    <property type="evidence" value="ECO:0007669"/>
    <property type="project" value="UniProtKB-KW"/>
</dbReference>
<dbReference type="Gene3D" id="3.10.20.580">
    <property type="match status" value="1"/>
</dbReference>
<dbReference type="Pfam" id="PF17770">
    <property type="entry name" value="RNase_J_C"/>
    <property type="match status" value="1"/>
</dbReference>
<dbReference type="SUPFAM" id="SSF56281">
    <property type="entry name" value="Metallo-hydrolase/oxidoreductase"/>
    <property type="match status" value="1"/>
</dbReference>
<protein>
    <submittedName>
        <fullName evidence="8">MBL fold metallo-hydrolase</fullName>
    </submittedName>
</protein>
<dbReference type="Gene3D" id="3.40.50.10710">
    <property type="entry name" value="Metallo-hydrolase/oxidoreductase"/>
    <property type="match status" value="1"/>
</dbReference>
<accession>A0A258FMA4</accession>
<dbReference type="SMART" id="SM00849">
    <property type="entry name" value="Lactamase_B"/>
    <property type="match status" value="1"/>
</dbReference>
<dbReference type="Pfam" id="PF22505">
    <property type="entry name" value="RNase_J_b_CASP"/>
    <property type="match status" value="1"/>
</dbReference>
<dbReference type="CDD" id="cd07714">
    <property type="entry name" value="RNaseJ_MBL-fold"/>
    <property type="match status" value="1"/>
</dbReference>
<dbReference type="GO" id="GO:0046872">
    <property type="term" value="F:metal ion binding"/>
    <property type="evidence" value="ECO:0007669"/>
    <property type="project" value="UniProtKB-KW"/>
</dbReference>
<dbReference type="Proteomes" id="UP000215595">
    <property type="component" value="Unassembled WGS sequence"/>
</dbReference>
<dbReference type="AlphaFoldDB" id="A0A258FMA4"/>
<proteinExistence type="predicted"/>
<sequence>MTKIKAKPNSGDELVFLPLGGSGEVGMNLNCYGYGSEEDRQWILVDVGVTFGDSTTPGVDIIVPDPAFLEGETIRGILLTHAHEDHIGALPWLWERLKAPLYATPFTAFLIREKLRDRGLREVKIIEVPIGGHVDLGPFSVDFITMTHSIAEPNGLKITTPLGTVFHTGDWKLDPAPVIGKPTDVAAIQKMGDEGLLAMVCDSTNVFVEGEAGSETEAQAGLIELIGSLKTGKIAVGCFASNVARMVSVIKAADKAGRRVALAGRSMHRITAAAKHVGLFNESRAILSEDEARHWPADEILYLCTGSQGEDRAALSRVADGSHPFIKLGLGDHCLFSSRVIPGNELAIADLQDRLADRGVRLYTEKDHPGIHVSGHPCRDEMRQMYAWARPRISVPTHGMRRHLMEHAALARDLGVPETVTPRNGDLVRLAPGKAAIIDEVPNGRLYVDGGMVVTEKGEALRERRHASTNGVLVVSFAMDKRGKIVSDIDVRGIGLPGDEVTPLGNALDDLAERVEQAVTSLKGEARDDDMVVEQAVARVLKKASQQIWDRRPIVETVILRL</sequence>
<evidence type="ECO:0000256" key="4">
    <source>
        <dbReference type="ARBA" id="ARBA00022833"/>
    </source>
</evidence>
<evidence type="ECO:0000256" key="5">
    <source>
        <dbReference type="ARBA" id="ARBA00022839"/>
    </source>
</evidence>
<evidence type="ECO:0000256" key="1">
    <source>
        <dbReference type="ARBA" id="ARBA00022722"/>
    </source>
</evidence>
<keyword evidence="3 8" id="KW-0378">Hydrolase</keyword>
<gene>
    <name evidence="8" type="ORF">B7Z01_10195</name>
</gene>
<dbReference type="Pfam" id="PF07521">
    <property type="entry name" value="RMMBL"/>
    <property type="match status" value="1"/>
</dbReference>
<dbReference type="GO" id="GO:0004527">
    <property type="term" value="F:exonuclease activity"/>
    <property type="evidence" value="ECO:0007669"/>
    <property type="project" value="UniProtKB-KW"/>
</dbReference>
<comment type="caution">
    <text evidence="8">The sequence shown here is derived from an EMBL/GenBank/DDBJ whole genome shotgun (WGS) entry which is preliminary data.</text>
</comment>
<evidence type="ECO:0000313" key="9">
    <source>
        <dbReference type="Proteomes" id="UP000215595"/>
    </source>
</evidence>
<dbReference type="PANTHER" id="PTHR43694:SF1">
    <property type="entry name" value="RIBONUCLEASE J"/>
    <property type="match status" value="1"/>
</dbReference>
<dbReference type="PANTHER" id="PTHR43694">
    <property type="entry name" value="RIBONUCLEASE J"/>
    <property type="match status" value="1"/>
</dbReference>
<feature type="domain" description="Metallo-beta-lactamase" evidence="7">
    <location>
        <begin position="28"/>
        <end position="222"/>
    </location>
</feature>
<organism evidence="8 9">
    <name type="scientific">Brevundimonas subvibrioides</name>
    <dbReference type="NCBI Taxonomy" id="74313"/>
    <lineage>
        <taxon>Bacteria</taxon>
        <taxon>Pseudomonadati</taxon>
        <taxon>Pseudomonadota</taxon>
        <taxon>Alphaproteobacteria</taxon>
        <taxon>Caulobacterales</taxon>
        <taxon>Caulobacteraceae</taxon>
        <taxon>Brevundimonas</taxon>
    </lineage>
</organism>
<reference evidence="8 9" key="1">
    <citation type="submission" date="2017-03" db="EMBL/GenBank/DDBJ databases">
        <title>Lifting the veil on microbial sulfur biogeochemistry in mining wastewaters.</title>
        <authorList>
            <person name="Kantor R.S."/>
            <person name="Colenbrander Nelson T."/>
            <person name="Marshall S."/>
            <person name="Bennett D."/>
            <person name="Apte S."/>
            <person name="Camacho D."/>
            <person name="Thomas B.C."/>
            <person name="Warren L.A."/>
            <person name="Banfield J.F."/>
        </authorList>
    </citation>
    <scope>NUCLEOTIDE SEQUENCE [LARGE SCALE GENOMIC DNA]</scope>
    <source>
        <strain evidence="8">32-69-9</strain>
    </source>
</reference>
<keyword evidence="6" id="KW-0694">RNA-binding</keyword>
<evidence type="ECO:0000256" key="2">
    <source>
        <dbReference type="ARBA" id="ARBA00022723"/>
    </source>
</evidence>
<dbReference type="InterPro" id="IPR036866">
    <property type="entry name" value="RibonucZ/Hydroxyglut_hydro"/>
</dbReference>
<dbReference type="InterPro" id="IPR042173">
    <property type="entry name" value="RNase_J_2"/>
</dbReference>
<evidence type="ECO:0000256" key="3">
    <source>
        <dbReference type="ARBA" id="ARBA00022801"/>
    </source>
</evidence>